<feature type="transmembrane region" description="Helical" evidence="1">
    <location>
        <begin position="378"/>
        <end position="396"/>
    </location>
</feature>
<keyword evidence="1" id="KW-1133">Transmembrane helix</keyword>
<evidence type="ECO:0000313" key="2">
    <source>
        <dbReference type="EMBL" id="PNO71377.1"/>
    </source>
</evidence>
<evidence type="ECO:0000313" key="3">
    <source>
        <dbReference type="Proteomes" id="UP000030378"/>
    </source>
</evidence>
<feature type="transmembrane region" description="Helical" evidence="1">
    <location>
        <begin position="41"/>
        <end position="60"/>
    </location>
</feature>
<evidence type="ECO:0000256" key="1">
    <source>
        <dbReference type="SAM" id="Phobius"/>
    </source>
</evidence>
<dbReference type="EMBL" id="JTBC02000002">
    <property type="protein sequence ID" value="PNO71377.1"/>
    <property type="molecule type" value="Genomic_DNA"/>
</dbReference>
<dbReference type="AlphaFoldDB" id="A0AAP8TRK8"/>
<feature type="transmembrane region" description="Helical" evidence="1">
    <location>
        <begin position="124"/>
        <end position="148"/>
    </location>
</feature>
<comment type="caution">
    <text evidence="2">The sequence shown here is derived from an EMBL/GenBank/DDBJ whole genome shotgun (WGS) entry which is preliminary data.</text>
</comment>
<protein>
    <submittedName>
        <fullName evidence="2">Uncharacterized protein</fullName>
    </submittedName>
</protein>
<feature type="transmembrane region" description="Helical" evidence="1">
    <location>
        <begin position="90"/>
        <end position="112"/>
    </location>
</feature>
<dbReference type="Proteomes" id="UP000030378">
    <property type="component" value="Unassembled WGS sequence"/>
</dbReference>
<accession>A0AAP8TRK8</accession>
<dbReference type="RefSeq" id="WP_102984991.1">
    <property type="nucleotide sequence ID" value="NZ_CP033623.1"/>
</dbReference>
<sequence length="439" mass="49493">MRTYLPNRFLLLFLFISFFSGVVSLASVVLNMAILKLWKEAFMALMLVVAICYSGGRISAKSIIPTIILLAILIFAILTIATNFNSKNFIIFYQLKFDVLPMLFLIAVLIILSKQSLQDLEALCISVAKMMFFLGGLNAVAIILQQLFPDSFMGLLGLSAGEWGSDSGVRLNSTEGNIRAIGFQLAFTMSGVLMFFCLVVSFEARKLFAGKRWPLFFSPLFMVAIICTTYKTAILAALVYLLTKVIEFLFRRTSGIIVFCMGLVIFSMFCYSTHSYDVYEIVRKYNENAAYNSIYLRVWEHLKILSDLDSTGKILFGAGLGLNGTFGLDKSLYGIQAIPIDSAYIYMVSNYGFVGFFTYLALMVYLQFKLYKIKHFDIFGARYFVFFTLTIELFYNLGLGNFPNNILLILFVAIPFVLHRKSLDEQRALNSAGVEHQPS</sequence>
<feature type="transmembrane region" description="Helical" evidence="1">
    <location>
        <begin position="254"/>
        <end position="274"/>
    </location>
</feature>
<feature type="transmembrane region" description="Helical" evidence="1">
    <location>
        <begin position="181"/>
        <end position="202"/>
    </location>
</feature>
<feature type="transmembrane region" description="Helical" evidence="1">
    <location>
        <begin position="344"/>
        <end position="366"/>
    </location>
</feature>
<feature type="transmembrane region" description="Helical" evidence="1">
    <location>
        <begin position="67"/>
        <end position="84"/>
    </location>
</feature>
<reference evidence="3" key="1">
    <citation type="submission" date="2017-12" db="EMBL/GenBank/DDBJ databases">
        <title>FDA dAtabase for Regulatory Grade micrObial Sequences (FDA-ARGOS): Supporting development and validation of Infectious Disease Dx tests.</title>
        <authorList>
            <person name="Campos J."/>
            <person name="Goldberg B."/>
            <person name="Tallon L."/>
            <person name="Sadzewicz L."/>
            <person name="Sengamalay N."/>
            <person name="Ott S."/>
            <person name="Godinez A."/>
            <person name="Nagaraj S."/>
            <person name="Vavikolanu K."/>
            <person name="Vyas G."/>
            <person name="Nadendla S."/>
            <person name="Aluvathingal J."/>
            <person name="Geyer C."/>
            <person name="Nandy P."/>
            <person name="Hobson J."/>
            <person name="Sichtig H."/>
        </authorList>
    </citation>
    <scope>NUCLEOTIDE SEQUENCE [LARGE SCALE GENOMIC DNA]</scope>
    <source>
        <strain evidence="3">FDAARGOS_79</strain>
    </source>
</reference>
<keyword evidence="1" id="KW-0472">Membrane</keyword>
<name>A0AAP8TRK8_SERMA</name>
<organism evidence="2 3">
    <name type="scientific">Serratia marcescens</name>
    <dbReference type="NCBI Taxonomy" id="615"/>
    <lineage>
        <taxon>Bacteria</taxon>
        <taxon>Pseudomonadati</taxon>
        <taxon>Pseudomonadota</taxon>
        <taxon>Gammaproteobacteria</taxon>
        <taxon>Enterobacterales</taxon>
        <taxon>Yersiniaceae</taxon>
        <taxon>Serratia</taxon>
    </lineage>
</organism>
<feature type="transmembrane region" description="Helical" evidence="1">
    <location>
        <begin position="402"/>
        <end position="418"/>
    </location>
</feature>
<feature type="transmembrane region" description="Helical" evidence="1">
    <location>
        <begin position="214"/>
        <end position="242"/>
    </location>
</feature>
<proteinExistence type="predicted"/>
<gene>
    <name evidence="2" type="ORF">MC70_015805</name>
</gene>
<keyword evidence="1" id="KW-0812">Transmembrane</keyword>